<dbReference type="Proteomes" id="UP000830671">
    <property type="component" value="Chromosome 3"/>
</dbReference>
<dbReference type="EMBL" id="CP019475">
    <property type="protein sequence ID" value="UQC79585.1"/>
    <property type="molecule type" value="Genomic_DNA"/>
</dbReference>
<dbReference type="GeneID" id="73339084"/>
<sequence length="76" mass="8825">MFLHSQKHWQHQADYATVACLEVQLEPHCPVPHPRSSEAVPFCSITNPRRHTGIDPTRPHHQSLSRFDDRNGELYL</sequence>
<evidence type="ECO:0000313" key="2">
    <source>
        <dbReference type="EMBL" id="UQC79585.1"/>
    </source>
</evidence>
<organism evidence="2 3">
    <name type="scientific">Colletotrichum lupini</name>
    <dbReference type="NCBI Taxonomy" id="145971"/>
    <lineage>
        <taxon>Eukaryota</taxon>
        <taxon>Fungi</taxon>
        <taxon>Dikarya</taxon>
        <taxon>Ascomycota</taxon>
        <taxon>Pezizomycotina</taxon>
        <taxon>Sordariomycetes</taxon>
        <taxon>Hypocreomycetidae</taxon>
        <taxon>Glomerellales</taxon>
        <taxon>Glomerellaceae</taxon>
        <taxon>Colletotrichum</taxon>
        <taxon>Colletotrichum acutatum species complex</taxon>
    </lineage>
</organism>
<reference evidence="2" key="1">
    <citation type="journal article" date="2021" name="Mol. Plant Microbe Interact.">
        <title>Complete Genome Sequence of the Plant-Pathogenic Fungus Colletotrichum lupini.</title>
        <authorList>
            <person name="Baroncelli R."/>
            <person name="Pensec F."/>
            <person name="Da Lio D."/>
            <person name="Boufleur T."/>
            <person name="Vicente I."/>
            <person name="Sarrocco S."/>
            <person name="Picot A."/>
            <person name="Baraldi E."/>
            <person name="Sukno S."/>
            <person name="Thon M."/>
            <person name="Le Floch G."/>
        </authorList>
    </citation>
    <scope>NUCLEOTIDE SEQUENCE</scope>
    <source>
        <strain evidence="2">IMI 504893</strain>
    </source>
</reference>
<proteinExistence type="predicted"/>
<dbReference type="RefSeq" id="XP_049141217.1">
    <property type="nucleotide sequence ID" value="XM_049284074.1"/>
</dbReference>
<evidence type="ECO:0000313" key="3">
    <source>
        <dbReference type="Proteomes" id="UP000830671"/>
    </source>
</evidence>
<evidence type="ECO:0000256" key="1">
    <source>
        <dbReference type="SAM" id="MobiDB-lite"/>
    </source>
</evidence>
<dbReference type="AlphaFoldDB" id="A0A9Q8SME6"/>
<name>A0A9Q8SME6_9PEZI</name>
<accession>A0A9Q8SME6</accession>
<keyword evidence="3" id="KW-1185">Reference proteome</keyword>
<feature type="compositionally biased region" description="Basic and acidic residues" evidence="1">
    <location>
        <begin position="66"/>
        <end position="76"/>
    </location>
</feature>
<protein>
    <submittedName>
        <fullName evidence="2">Uncharacterized protein</fullName>
    </submittedName>
</protein>
<dbReference type="KEGG" id="clup:CLUP02_05065"/>
<feature type="region of interest" description="Disordered" evidence="1">
    <location>
        <begin position="48"/>
        <end position="76"/>
    </location>
</feature>
<gene>
    <name evidence="2" type="ORF">CLUP02_05065</name>
</gene>